<evidence type="ECO:0000256" key="1">
    <source>
        <dbReference type="SAM" id="MobiDB-lite"/>
    </source>
</evidence>
<accession>K0SD00</accession>
<name>K0SD00_THAOC</name>
<feature type="compositionally biased region" description="Polar residues" evidence="1">
    <location>
        <begin position="100"/>
        <end position="112"/>
    </location>
</feature>
<feature type="compositionally biased region" description="Pro residues" evidence="1">
    <location>
        <begin position="213"/>
        <end position="225"/>
    </location>
</feature>
<reference evidence="2 3" key="1">
    <citation type="journal article" date="2012" name="Genome Biol.">
        <title>Genome and low-iron response of an oceanic diatom adapted to chronic iron limitation.</title>
        <authorList>
            <person name="Lommer M."/>
            <person name="Specht M."/>
            <person name="Roy A.S."/>
            <person name="Kraemer L."/>
            <person name="Andreson R."/>
            <person name="Gutowska M.A."/>
            <person name="Wolf J."/>
            <person name="Bergner S.V."/>
            <person name="Schilhabel M.B."/>
            <person name="Klostermeier U.C."/>
            <person name="Beiko R.G."/>
            <person name="Rosenstiel P."/>
            <person name="Hippler M."/>
            <person name="Laroche J."/>
        </authorList>
    </citation>
    <scope>NUCLEOTIDE SEQUENCE [LARGE SCALE GENOMIC DNA]</scope>
    <source>
        <strain evidence="2 3">CCMP1005</strain>
    </source>
</reference>
<organism evidence="2 3">
    <name type="scientific">Thalassiosira oceanica</name>
    <name type="common">Marine diatom</name>
    <dbReference type="NCBI Taxonomy" id="159749"/>
    <lineage>
        <taxon>Eukaryota</taxon>
        <taxon>Sar</taxon>
        <taxon>Stramenopiles</taxon>
        <taxon>Ochrophyta</taxon>
        <taxon>Bacillariophyta</taxon>
        <taxon>Coscinodiscophyceae</taxon>
        <taxon>Thalassiosirophycidae</taxon>
        <taxon>Thalassiosirales</taxon>
        <taxon>Thalassiosiraceae</taxon>
        <taxon>Thalassiosira</taxon>
    </lineage>
</organism>
<feature type="compositionally biased region" description="Polar residues" evidence="1">
    <location>
        <begin position="188"/>
        <end position="210"/>
    </location>
</feature>
<proteinExistence type="predicted"/>
<evidence type="ECO:0000313" key="3">
    <source>
        <dbReference type="Proteomes" id="UP000266841"/>
    </source>
</evidence>
<feature type="non-terminal residue" evidence="2">
    <location>
        <position position="247"/>
    </location>
</feature>
<feature type="region of interest" description="Disordered" evidence="1">
    <location>
        <begin position="1"/>
        <end position="247"/>
    </location>
</feature>
<dbReference type="AlphaFoldDB" id="K0SD00"/>
<protein>
    <submittedName>
        <fullName evidence="2">Uncharacterized protein</fullName>
    </submittedName>
</protein>
<feature type="compositionally biased region" description="Pro residues" evidence="1">
    <location>
        <begin position="78"/>
        <end position="93"/>
    </location>
</feature>
<dbReference type="Proteomes" id="UP000266841">
    <property type="component" value="Unassembled WGS sequence"/>
</dbReference>
<dbReference type="EMBL" id="AGNL01031123">
    <property type="protein sequence ID" value="EJK56547.1"/>
    <property type="molecule type" value="Genomic_DNA"/>
</dbReference>
<evidence type="ECO:0000313" key="2">
    <source>
        <dbReference type="EMBL" id="EJK56547.1"/>
    </source>
</evidence>
<gene>
    <name evidence="2" type="ORF">THAOC_23545</name>
</gene>
<feature type="compositionally biased region" description="Low complexity" evidence="1">
    <location>
        <begin position="1"/>
        <end position="29"/>
    </location>
</feature>
<comment type="caution">
    <text evidence="2">The sequence shown here is derived from an EMBL/GenBank/DDBJ whole genome shotgun (WGS) entry which is preliminary data.</text>
</comment>
<feature type="compositionally biased region" description="Low complexity" evidence="1">
    <location>
        <begin position="177"/>
        <end position="187"/>
    </location>
</feature>
<keyword evidence="3" id="KW-1185">Reference proteome</keyword>
<sequence>MSKQLQQQRLQRGRSASRSQQTSVGASSGSSGGGGRGLTNSGPIVRIGLGGPPPTNTPPLVKSKLALNPASTRGSSVPKPPIAAAPMGPPPMASKPSKPTQTLDPNATNNHNPVHGHAIQTRTPGGIQNPVVASGTKYSSQSHASLPPPQQTASHPLHPLDVTANSVQAAANMAHYQQPQHQQTSQQRRTTVPLSQVADSVNNQHSTSSAPRIPAPHTPAKPPSTPDEEIDTFLRGDSNERNQLNPS</sequence>